<gene>
    <name evidence="2" type="ORF">GP486_006810</name>
</gene>
<dbReference type="Proteomes" id="UP000750711">
    <property type="component" value="Unassembled WGS sequence"/>
</dbReference>
<evidence type="ECO:0000313" key="2">
    <source>
        <dbReference type="EMBL" id="KAH0552993.1"/>
    </source>
</evidence>
<evidence type="ECO:0008006" key="4">
    <source>
        <dbReference type="Google" id="ProtNLM"/>
    </source>
</evidence>
<reference evidence="2" key="1">
    <citation type="submission" date="2021-03" db="EMBL/GenBank/DDBJ databases">
        <title>Comparative genomics and phylogenomic investigation of the class Geoglossomycetes provide insights into ecological specialization and systematics.</title>
        <authorList>
            <person name="Melie T."/>
            <person name="Pirro S."/>
            <person name="Miller A.N."/>
            <person name="Quandt A."/>
        </authorList>
    </citation>
    <scope>NUCLEOTIDE SEQUENCE</scope>
    <source>
        <strain evidence="2">CAQ_001_2017</strain>
    </source>
</reference>
<evidence type="ECO:0000256" key="1">
    <source>
        <dbReference type="SAM" id="MobiDB-lite"/>
    </source>
</evidence>
<dbReference type="GO" id="GO:0061630">
    <property type="term" value="F:ubiquitin protein ligase activity"/>
    <property type="evidence" value="ECO:0007669"/>
    <property type="project" value="InterPro"/>
</dbReference>
<feature type="region of interest" description="Disordered" evidence="1">
    <location>
        <begin position="146"/>
        <end position="228"/>
    </location>
</feature>
<organism evidence="2 3">
    <name type="scientific">Trichoglossum hirsutum</name>
    <dbReference type="NCBI Taxonomy" id="265104"/>
    <lineage>
        <taxon>Eukaryota</taxon>
        <taxon>Fungi</taxon>
        <taxon>Dikarya</taxon>
        <taxon>Ascomycota</taxon>
        <taxon>Pezizomycotina</taxon>
        <taxon>Geoglossomycetes</taxon>
        <taxon>Geoglossales</taxon>
        <taxon>Geoglossaceae</taxon>
        <taxon>Trichoglossum</taxon>
    </lineage>
</organism>
<feature type="region of interest" description="Disordered" evidence="1">
    <location>
        <begin position="273"/>
        <end position="295"/>
    </location>
</feature>
<dbReference type="AlphaFoldDB" id="A0A9P8I7G8"/>
<dbReference type="GO" id="GO:0008270">
    <property type="term" value="F:zinc ion binding"/>
    <property type="evidence" value="ECO:0007669"/>
    <property type="project" value="InterPro"/>
</dbReference>
<comment type="caution">
    <text evidence="2">The sequence shown here is derived from an EMBL/GenBank/DDBJ whole genome shotgun (WGS) entry which is preliminary data.</text>
</comment>
<feature type="region of interest" description="Disordered" evidence="1">
    <location>
        <begin position="36"/>
        <end position="106"/>
    </location>
</feature>
<feature type="compositionally biased region" description="Basic and acidic residues" evidence="1">
    <location>
        <begin position="146"/>
        <end position="158"/>
    </location>
</feature>
<feature type="non-terminal residue" evidence="2">
    <location>
        <position position="340"/>
    </location>
</feature>
<name>A0A9P8I7G8_9PEZI</name>
<dbReference type="InterPro" id="IPR040204">
    <property type="entry name" value="UBR7"/>
</dbReference>
<accession>A0A9P8I7G8</accession>
<feature type="compositionally biased region" description="Basic and acidic residues" evidence="1">
    <location>
        <begin position="48"/>
        <end position="62"/>
    </location>
</feature>
<keyword evidence="3" id="KW-1185">Reference proteome</keyword>
<feature type="compositionally biased region" description="Basic and acidic residues" evidence="1">
    <location>
        <begin position="203"/>
        <end position="212"/>
    </location>
</feature>
<dbReference type="EMBL" id="JAGHQM010001659">
    <property type="protein sequence ID" value="KAH0552993.1"/>
    <property type="molecule type" value="Genomic_DNA"/>
</dbReference>
<dbReference type="PANTHER" id="PTHR13513:SF9">
    <property type="entry name" value="E3 UBIQUITIN-PROTEIN LIGASE UBR7-RELATED"/>
    <property type="match status" value="1"/>
</dbReference>
<protein>
    <recommendedName>
        <fullName evidence="4">Zinc finger PHD-type domain-containing protein</fullName>
    </recommendedName>
</protein>
<evidence type="ECO:0000313" key="3">
    <source>
        <dbReference type="Proteomes" id="UP000750711"/>
    </source>
</evidence>
<sequence>MFQCLGLGSVEDGGCGEDWYHPGCIVGLGRDWYEKAQQQKATKPDGGITRDSKDAATEKSDQVEVQNNPATRKTPGAPADPTPNAATANGDGSDDEETPLPPGFPDEDEFDTFICYKCVAANPWIKRYAGTEGFLPAIYKKDAMETRGESDKAQDKTPETASVAPSNNNNPALPDRSAHQNASSKKRKPDDDDLRTTTTEEEPISKKLKAEEPSSSSINPSPPPCIYKTLPPAPTGTFSLFLTGNFRAHLCHCPEHFPHLAPHQSLLEEEPIYEPPLSSSGGGDDRASNAPSVSNSLLERGERALANIDRVRAIEGAMAYNKLKEKVKDFLKPFAETGRL</sequence>
<dbReference type="GO" id="GO:0005737">
    <property type="term" value="C:cytoplasm"/>
    <property type="evidence" value="ECO:0007669"/>
    <property type="project" value="TreeGrafter"/>
</dbReference>
<proteinExistence type="predicted"/>
<dbReference type="PANTHER" id="PTHR13513">
    <property type="entry name" value="E3 UBIQUITIN-PROTEIN LIGASE UBR7"/>
    <property type="match status" value="1"/>
</dbReference>
<feature type="compositionally biased region" description="Low complexity" evidence="1">
    <location>
        <begin position="74"/>
        <end position="90"/>
    </location>
</feature>